<evidence type="ECO:0000313" key="2">
    <source>
        <dbReference type="Proteomes" id="UP000186391"/>
    </source>
</evidence>
<name>A0A1U7H4T0_9CYAN</name>
<reference evidence="1 2" key="1">
    <citation type="submission" date="2016-11" db="EMBL/GenBank/DDBJ databases">
        <title>Draft Genome Sequences of Nine Cyanobacterial Strains from Diverse Habitats.</title>
        <authorList>
            <person name="Zhu T."/>
            <person name="Hou S."/>
            <person name="Lu X."/>
            <person name="Hess W.R."/>
        </authorList>
    </citation>
    <scope>NUCLEOTIDE SEQUENCE [LARGE SCALE GENOMIC DNA]</scope>
    <source>
        <strain evidence="1 2">NIES-592</strain>
    </source>
</reference>
<accession>A0A1U7H4T0</accession>
<dbReference type="AlphaFoldDB" id="A0A1U7H4T0"/>
<dbReference type="OrthoDB" id="8479124at2"/>
<comment type="caution">
    <text evidence="1">The sequence shown here is derived from an EMBL/GenBank/DDBJ whole genome shotgun (WGS) entry which is preliminary data.</text>
</comment>
<gene>
    <name evidence="1" type="ORF">NIES592_00710</name>
</gene>
<dbReference type="RefSeq" id="WP_073554641.1">
    <property type="nucleotide sequence ID" value="NZ_MRCA01000001.1"/>
</dbReference>
<dbReference type="EMBL" id="MRCA01000001">
    <property type="protein sequence ID" value="OKH16226.1"/>
    <property type="molecule type" value="Genomic_DNA"/>
</dbReference>
<dbReference type="Gene3D" id="3.90.550.10">
    <property type="entry name" value="Spore Coat Polysaccharide Biosynthesis Protein SpsA, Chain A"/>
    <property type="match status" value="1"/>
</dbReference>
<evidence type="ECO:0000313" key="1">
    <source>
        <dbReference type="EMBL" id="OKH16226.1"/>
    </source>
</evidence>
<keyword evidence="2" id="KW-1185">Reference proteome</keyword>
<sequence length="311" mass="36279">MLANICTLFEGDYHYGVGVLVNSLYNHGFRGVVWAGYRGNLPPWANSIKEGEGYQEFYVAKDCVIRFIKLTTSIFFANYKPDFMLQLWENYCPEVEALFYFDPDIVNKRCWDFYLDWIERGIALCEDAYDYMPANHPYRIAWKELAERYGFSCQRQLERYYNSGFIGVKQSQKSILLLWQKLLHIFEEAGYINLKDFCLALNRYPYFQTDQCVLNLALMLSSEPLSTVSRMGMDFGGVSVDIMSHASGSQIKPWRKQLIFKALEGSPPTLTDKAYWQNTQTPIQLYSPWQYHQKKIALRCAAGIGRFIRRS</sequence>
<organism evidence="1 2">
    <name type="scientific">Fischerella major NIES-592</name>
    <dbReference type="NCBI Taxonomy" id="210994"/>
    <lineage>
        <taxon>Bacteria</taxon>
        <taxon>Bacillati</taxon>
        <taxon>Cyanobacteriota</taxon>
        <taxon>Cyanophyceae</taxon>
        <taxon>Nostocales</taxon>
        <taxon>Hapalosiphonaceae</taxon>
        <taxon>Fischerella</taxon>
    </lineage>
</organism>
<dbReference type="SUPFAM" id="SSF53448">
    <property type="entry name" value="Nucleotide-diphospho-sugar transferases"/>
    <property type="match status" value="1"/>
</dbReference>
<dbReference type="InterPro" id="IPR029044">
    <property type="entry name" value="Nucleotide-diphossugar_trans"/>
</dbReference>
<protein>
    <submittedName>
        <fullName evidence="1">Uncharacterized protein</fullName>
    </submittedName>
</protein>
<proteinExistence type="predicted"/>
<dbReference type="Proteomes" id="UP000186391">
    <property type="component" value="Unassembled WGS sequence"/>
</dbReference>